<reference evidence="3" key="1">
    <citation type="journal article" date="2007" name="Nature">
        <title>The grapevine genome sequence suggests ancestral hexaploidization in major angiosperm phyla.</title>
        <authorList>
            <consortium name="The French-Italian Public Consortium for Grapevine Genome Characterization."/>
            <person name="Jaillon O."/>
            <person name="Aury J.-M."/>
            <person name="Noel B."/>
            <person name="Policriti A."/>
            <person name="Clepet C."/>
            <person name="Casagrande A."/>
            <person name="Choisne N."/>
            <person name="Aubourg S."/>
            <person name="Vitulo N."/>
            <person name="Jubin C."/>
            <person name="Vezzi A."/>
            <person name="Legeai F."/>
            <person name="Hugueney P."/>
            <person name="Dasilva C."/>
            <person name="Horner D."/>
            <person name="Mica E."/>
            <person name="Jublot D."/>
            <person name="Poulain J."/>
            <person name="Bruyere C."/>
            <person name="Billault A."/>
            <person name="Segurens B."/>
            <person name="Gouyvenoux M."/>
            <person name="Ugarte E."/>
            <person name="Cattonaro F."/>
            <person name="Anthouard V."/>
            <person name="Vico V."/>
            <person name="Del Fabbro C."/>
            <person name="Alaux M."/>
            <person name="Di Gaspero G."/>
            <person name="Dumas V."/>
            <person name="Felice N."/>
            <person name="Paillard S."/>
            <person name="Juman I."/>
            <person name="Moroldo M."/>
            <person name="Scalabrin S."/>
            <person name="Canaguier A."/>
            <person name="Le Clainche I."/>
            <person name="Malacrida G."/>
            <person name="Durand E."/>
            <person name="Pesole G."/>
            <person name="Laucou V."/>
            <person name="Chatelet P."/>
            <person name="Merdinoglu D."/>
            <person name="Delledonne M."/>
            <person name="Pezzotti M."/>
            <person name="Lecharny A."/>
            <person name="Scarpelli C."/>
            <person name="Artiguenave F."/>
            <person name="Pe M.E."/>
            <person name="Valle G."/>
            <person name="Morgante M."/>
            <person name="Caboche M."/>
            <person name="Adam-Blondon A.-F."/>
            <person name="Weissenbach J."/>
            <person name="Quetier F."/>
            <person name="Wincker P."/>
        </authorList>
    </citation>
    <scope>NUCLEOTIDE SEQUENCE [LARGE SCALE GENOMIC DNA]</scope>
    <source>
        <strain evidence="3">cv. Pinot noir / PN40024</strain>
    </source>
</reference>
<proteinExistence type="predicted"/>
<dbReference type="HOGENOM" id="CLU_2363926_0_0_1"/>
<keyword evidence="1" id="KW-1133">Transmembrane helix</keyword>
<name>D7U3M4_VITVI</name>
<keyword evidence="1" id="KW-0472">Membrane</keyword>
<keyword evidence="3" id="KW-1185">Reference proteome</keyword>
<dbReference type="AlphaFoldDB" id="D7U3M4"/>
<feature type="transmembrane region" description="Helical" evidence="1">
    <location>
        <begin position="71"/>
        <end position="91"/>
    </location>
</feature>
<sequence length="96" mass="11252">MVRNDLVVLLPSEGETQCQDRPVPEVRRPEAERVKLMRPEKQDASTHVPACRGAWQLLLTFDQFHWRRNPFFQLVCSAVILFLSFQVLFLWESLSP</sequence>
<evidence type="ECO:0000313" key="3">
    <source>
        <dbReference type="Proteomes" id="UP000009183"/>
    </source>
</evidence>
<accession>D7U3M4</accession>
<dbReference type="EMBL" id="FN596502">
    <property type="protein sequence ID" value="CBI37343.3"/>
    <property type="molecule type" value="Genomic_DNA"/>
</dbReference>
<organism evidence="2 3">
    <name type="scientific">Vitis vinifera</name>
    <name type="common">Grape</name>
    <dbReference type="NCBI Taxonomy" id="29760"/>
    <lineage>
        <taxon>Eukaryota</taxon>
        <taxon>Viridiplantae</taxon>
        <taxon>Streptophyta</taxon>
        <taxon>Embryophyta</taxon>
        <taxon>Tracheophyta</taxon>
        <taxon>Spermatophyta</taxon>
        <taxon>Magnoliopsida</taxon>
        <taxon>eudicotyledons</taxon>
        <taxon>Gunneridae</taxon>
        <taxon>Pentapetalae</taxon>
        <taxon>rosids</taxon>
        <taxon>Vitales</taxon>
        <taxon>Vitaceae</taxon>
        <taxon>Viteae</taxon>
        <taxon>Vitis</taxon>
    </lineage>
</organism>
<dbReference type="PaxDb" id="29760-VIT_07s0005g06710.t01"/>
<evidence type="ECO:0000256" key="1">
    <source>
        <dbReference type="SAM" id="Phobius"/>
    </source>
</evidence>
<protein>
    <submittedName>
        <fullName evidence="2">Uncharacterized protein</fullName>
    </submittedName>
</protein>
<dbReference type="InParanoid" id="D7U3M4"/>
<evidence type="ECO:0000313" key="2">
    <source>
        <dbReference type="EMBL" id="CBI37343.3"/>
    </source>
</evidence>
<gene>
    <name evidence="2" type="ordered locus">VIT_07s0005g06710</name>
</gene>
<dbReference type="Proteomes" id="UP000009183">
    <property type="component" value="Chromosome 7"/>
</dbReference>
<keyword evidence="1" id="KW-0812">Transmembrane</keyword>